<dbReference type="SUPFAM" id="SSF82693">
    <property type="entry name" value="Multidrug efflux transporter AcrB pore domain, PN1, PN2, PC1 and PC2 subdomains"/>
    <property type="match status" value="3"/>
</dbReference>
<comment type="caution">
    <text evidence="11">The sequence shown here is derived from an EMBL/GenBank/DDBJ whole genome shotgun (WGS) entry which is preliminary data.</text>
</comment>
<dbReference type="PRINTS" id="PR00702">
    <property type="entry name" value="ACRIFLAVINRP"/>
</dbReference>
<dbReference type="NCBIfam" id="TIGR00915">
    <property type="entry name" value="2A0602"/>
    <property type="match status" value="1"/>
</dbReference>
<evidence type="ECO:0000256" key="1">
    <source>
        <dbReference type="ARBA" id="ARBA00004429"/>
    </source>
</evidence>
<evidence type="ECO:0000256" key="5">
    <source>
        <dbReference type="ARBA" id="ARBA00022519"/>
    </source>
</evidence>
<sequence>MSQFFINRPIFAWVVALFIILGGILAIPSLPISQYPAVAPPSITVSAIYPGASADTVDKSIVSLIEDELNGATGMLYFESTSTTGQAEINVTFAPGTNPDLAAVDVQNRIKRVESRLPQSAQQQGIRVEKASTNFLMVVTLSSKEGDVDVIELGDYLTRNVLSEIRRVPGIGRAQLFASQRAMRVWIDPVKLRGYNLSASDVNAAIAAQNVQVTAGAIGDQPSLPNQQISSTIIVKGQLATADEFGAIVLRANADGSTVRVRDVARVEIGAESYQFSSRLNGKPTAAIAVQLSPGANALSAAEGVQAKLKELSARFPQNYVYATPYDTSPFVRVSIEKVIHTLLEAMVLVFLVMFLFLQNIRYTLIPSIVVPIALMGTFAVMLVAGFSINVLTMFGMVLAIGILVDDAIVVVENVERIMASEGLSPKEATKKAMTQISGAIVGITLVLTAVFLPLAFMGGSVGVIYQQFSLSMAASILFSGFLALSLTPALCATLLKPVKKGHHDEKKGFFGWFNRKFDRTTDGYQNVIGRMLGRTGIFMIVYAGIVAILVWTFISLPSSFLPAEDQGYLITDIQTPPGASFNRTRDAVEQVEQHYLSRPSVASIITILGFSFSGRGQNAAISFATFKDWSERGPDESAAAEAGRGTGTFMGRIKDAMAFSVVPPAITELGNATGFALRLQDRGGLGHDGLLAARNQLMAAVPKSPVLAYARVEGLEDAPQLQLVIDRVKANALGVTFGAITSTLSTTLGSSVVNDFTNNGRVQRVVVQGEPYSRTSADDILKLNAPNTSGGVVPLSAFAKVEWQSGPVQLVRYNGYGAYKISGDAKPGYSSGEAMAEMERLIGELPPGIGYEWTGQSLQERVSGSQVPILLGLSLLVVFLVLAALYESWSIPVSVMLVVPLGVIGAVLAVTLRGMPNDVFFKVGLITIIGLSAKNAILIVEFAKDLYAEGKGLVESTLEASRLRFRPILMTSLAFILGVLPLAIATGASSGAQRAIGTGVIGGMISATILAVFFVPVFFVVTLRLFKTKQGEVRHDNGTIDDTPPANGAVVKHEGN</sequence>
<dbReference type="Gene3D" id="3.30.70.1440">
    <property type="entry name" value="Multidrug efflux transporter AcrB pore domain"/>
    <property type="match status" value="1"/>
</dbReference>
<dbReference type="GO" id="GO:0005886">
    <property type="term" value="C:plasma membrane"/>
    <property type="evidence" value="ECO:0007669"/>
    <property type="project" value="UniProtKB-SubCell"/>
</dbReference>
<name>A0A7Y9IU22_9BURK</name>
<keyword evidence="8 9" id="KW-0472">Membrane</keyword>
<dbReference type="GO" id="GO:0042910">
    <property type="term" value="F:xenobiotic transmembrane transporter activity"/>
    <property type="evidence" value="ECO:0007669"/>
    <property type="project" value="TreeGrafter"/>
</dbReference>
<evidence type="ECO:0000256" key="4">
    <source>
        <dbReference type="ARBA" id="ARBA00022475"/>
    </source>
</evidence>
<evidence type="ECO:0000256" key="8">
    <source>
        <dbReference type="ARBA" id="ARBA00023136"/>
    </source>
</evidence>
<feature type="transmembrane region" description="Helical" evidence="9">
    <location>
        <begin position="391"/>
        <end position="412"/>
    </location>
</feature>
<evidence type="ECO:0000256" key="9">
    <source>
        <dbReference type="RuleBase" id="RU364070"/>
    </source>
</evidence>
<dbReference type="Gene3D" id="3.30.2090.10">
    <property type="entry name" value="Multidrug efflux transporter AcrB TolC docking domain, DN and DC subdomains"/>
    <property type="match status" value="2"/>
</dbReference>
<dbReference type="SUPFAM" id="SSF82866">
    <property type="entry name" value="Multidrug efflux transporter AcrB transmembrane domain"/>
    <property type="match status" value="2"/>
</dbReference>
<proteinExistence type="inferred from homology"/>
<feature type="transmembrane region" description="Helical" evidence="9">
    <location>
        <begin position="433"/>
        <end position="457"/>
    </location>
</feature>
<evidence type="ECO:0000256" key="2">
    <source>
        <dbReference type="ARBA" id="ARBA00010942"/>
    </source>
</evidence>
<dbReference type="EMBL" id="JACBYR010000001">
    <property type="protein sequence ID" value="NYE83046.1"/>
    <property type="molecule type" value="Genomic_DNA"/>
</dbReference>
<feature type="transmembrane region" description="Helical" evidence="9">
    <location>
        <begin position="1001"/>
        <end position="1027"/>
    </location>
</feature>
<evidence type="ECO:0000256" key="10">
    <source>
        <dbReference type="SAM" id="MobiDB-lite"/>
    </source>
</evidence>
<accession>A0A7Y9IU22</accession>
<dbReference type="FunFam" id="1.20.1640.10:FF:000001">
    <property type="entry name" value="Efflux pump membrane transporter"/>
    <property type="match status" value="1"/>
</dbReference>
<keyword evidence="4" id="KW-1003">Cell membrane</keyword>
<comment type="caution">
    <text evidence="9">Lacks conserved residue(s) required for the propagation of feature annotation.</text>
</comment>
<keyword evidence="5 9" id="KW-0997">Cell inner membrane</keyword>
<dbReference type="InterPro" id="IPR004764">
    <property type="entry name" value="MdtF-like"/>
</dbReference>
<dbReference type="Gene3D" id="1.20.1640.10">
    <property type="entry name" value="Multidrug efflux transporter AcrB transmembrane domain"/>
    <property type="match status" value="2"/>
</dbReference>
<reference evidence="11 12" key="1">
    <citation type="submission" date="2020-07" db="EMBL/GenBank/DDBJ databases">
        <title>Genomic Encyclopedia of Type Strains, Phase IV (KMG-V): Genome sequencing to study the core and pangenomes of soil and plant-associated prokaryotes.</title>
        <authorList>
            <person name="Whitman W."/>
        </authorList>
    </citation>
    <scope>NUCLEOTIDE SEQUENCE [LARGE SCALE GENOMIC DNA]</scope>
    <source>
        <strain evidence="11 12">SAS40</strain>
    </source>
</reference>
<dbReference type="SUPFAM" id="SSF82714">
    <property type="entry name" value="Multidrug efflux transporter AcrB TolC docking domain, DN and DC subdomains"/>
    <property type="match status" value="2"/>
</dbReference>
<dbReference type="InterPro" id="IPR001036">
    <property type="entry name" value="Acrflvin-R"/>
</dbReference>
<dbReference type="GO" id="GO:0015562">
    <property type="term" value="F:efflux transmembrane transporter activity"/>
    <property type="evidence" value="ECO:0007669"/>
    <property type="project" value="InterPro"/>
</dbReference>
<dbReference type="RefSeq" id="WP_179586403.1">
    <property type="nucleotide sequence ID" value="NZ_JACBYR010000001.1"/>
</dbReference>
<comment type="subcellular location">
    <subcellularLocation>
        <location evidence="1 9">Cell inner membrane</location>
        <topology evidence="1 9">Multi-pass membrane protein</topology>
    </subcellularLocation>
</comment>
<protein>
    <recommendedName>
        <fullName evidence="9">Efflux pump membrane transporter</fullName>
    </recommendedName>
</protein>
<dbReference type="PANTHER" id="PTHR32063">
    <property type="match status" value="1"/>
</dbReference>
<evidence type="ECO:0000256" key="7">
    <source>
        <dbReference type="ARBA" id="ARBA00022989"/>
    </source>
</evidence>
<keyword evidence="6 9" id="KW-0812">Transmembrane</keyword>
<feature type="transmembrane region" description="Helical" evidence="9">
    <location>
        <begin position="469"/>
        <end position="496"/>
    </location>
</feature>
<feature type="transmembrane region" description="Helical" evidence="9">
    <location>
        <begin position="920"/>
        <end position="944"/>
    </location>
</feature>
<evidence type="ECO:0000256" key="6">
    <source>
        <dbReference type="ARBA" id="ARBA00022692"/>
    </source>
</evidence>
<evidence type="ECO:0000313" key="11">
    <source>
        <dbReference type="EMBL" id="NYE83046.1"/>
    </source>
</evidence>
<dbReference type="Gene3D" id="3.30.70.1430">
    <property type="entry name" value="Multidrug efflux transporter AcrB pore domain"/>
    <property type="match status" value="2"/>
</dbReference>
<organism evidence="11 12">
    <name type="scientific">Pigmentiphaga litoralis</name>
    <dbReference type="NCBI Taxonomy" id="516702"/>
    <lineage>
        <taxon>Bacteria</taxon>
        <taxon>Pseudomonadati</taxon>
        <taxon>Pseudomonadota</taxon>
        <taxon>Betaproteobacteria</taxon>
        <taxon>Burkholderiales</taxon>
        <taxon>Alcaligenaceae</taxon>
        <taxon>Pigmentiphaga</taxon>
    </lineage>
</organism>
<keyword evidence="7 9" id="KW-1133">Transmembrane helix</keyword>
<dbReference type="AlphaFoldDB" id="A0A7Y9IU22"/>
<feature type="transmembrane region" description="Helical" evidence="9">
    <location>
        <begin position="969"/>
        <end position="989"/>
    </location>
</feature>
<dbReference type="Gene3D" id="3.30.70.1320">
    <property type="entry name" value="Multidrug efflux transporter AcrB pore domain like"/>
    <property type="match status" value="1"/>
</dbReference>
<keyword evidence="3 9" id="KW-0813">Transport</keyword>
<feature type="region of interest" description="Disordered" evidence="10">
    <location>
        <begin position="1035"/>
        <end position="1057"/>
    </location>
</feature>
<gene>
    <name evidence="11" type="ORF">FHW18_002317</name>
</gene>
<feature type="transmembrane region" description="Helical" evidence="9">
    <location>
        <begin position="365"/>
        <end position="385"/>
    </location>
</feature>
<feature type="transmembrane region" description="Helical" evidence="9">
    <location>
        <begin position="339"/>
        <end position="358"/>
    </location>
</feature>
<dbReference type="NCBIfam" id="NF000282">
    <property type="entry name" value="RND_permease_1"/>
    <property type="match status" value="1"/>
</dbReference>
<evidence type="ECO:0000256" key="3">
    <source>
        <dbReference type="ARBA" id="ARBA00022448"/>
    </source>
</evidence>
<feature type="transmembrane region" description="Helical" evidence="9">
    <location>
        <begin position="537"/>
        <end position="555"/>
    </location>
</feature>
<keyword evidence="12" id="KW-1185">Reference proteome</keyword>
<dbReference type="InterPro" id="IPR027463">
    <property type="entry name" value="AcrB_DN_DC_subdom"/>
</dbReference>
<feature type="transmembrane region" description="Helical" evidence="9">
    <location>
        <begin position="894"/>
        <end position="914"/>
    </location>
</feature>
<evidence type="ECO:0000313" key="12">
    <source>
        <dbReference type="Proteomes" id="UP000542125"/>
    </source>
</evidence>
<dbReference type="GO" id="GO:0009636">
    <property type="term" value="P:response to toxic substance"/>
    <property type="evidence" value="ECO:0007669"/>
    <property type="project" value="UniProtKB-ARBA"/>
</dbReference>
<dbReference type="Pfam" id="PF00873">
    <property type="entry name" value="ACR_tran"/>
    <property type="match status" value="1"/>
</dbReference>
<dbReference type="FunFam" id="3.30.70.1430:FF:000001">
    <property type="entry name" value="Efflux pump membrane transporter"/>
    <property type="match status" value="1"/>
</dbReference>
<feature type="transmembrane region" description="Helical" evidence="9">
    <location>
        <begin position="868"/>
        <end position="887"/>
    </location>
</feature>
<comment type="similarity">
    <text evidence="2 9">Belongs to the resistance-nodulation-cell division (RND) (TC 2.A.6) family.</text>
</comment>
<dbReference type="Proteomes" id="UP000542125">
    <property type="component" value="Unassembled WGS sequence"/>
</dbReference>
<dbReference type="PANTHER" id="PTHR32063:SF10">
    <property type="entry name" value="EFFLUX PUMP MEMBRANE TRANSPORTER"/>
    <property type="match status" value="1"/>
</dbReference>